<evidence type="ECO:0000256" key="7">
    <source>
        <dbReference type="ARBA" id="ARBA00023065"/>
    </source>
</evidence>
<dbReference type="InterPro" id="IPR050794">
    <property type="entry name" value="CPA2_transporter"/>
</dbReference>
<sequence>MDPYGEYWSYEGHSDKWVKFDVCTELPPRVNSEGNFLKKNERLHQDEFVVANSMAELEVIMALMFFTSLAVHFVLKHFGLTMIASQIISGIILSFIFVDSNGQHRVDKLFTPTGQEIVGTISMFGYQLFLFLTAVKMDVASILKTRRKAAIVGVAAPLLPFCLGMVFKPSLESSFPPSDRKNFTSVIMGEALTSYPVISSLITELNILHTEFGRLALSASIVSDLVSFFLANIVRLEHAYIDNGIVNVLINLSSIVGYALVLVLIIRPAMFWIIKQTPEGRPVKNIYVYAVIVLALISGLLTNFFGEFIFFGPYVMGWTVPDGPPLGSAVIDKLDCFVSGVFLPLLITSTGMRIDFKEMKFDSVIESSIVVALSSFVAKFIACLIPCIFYKMPWLDSLALSMIMTSQGIVELAMYSMLRDNNAFDQGTYGVVMFSILATTIVVPIAVKCLYDPSRKFAGYQKRNIMHLKPNSELRILACINRPDTISPMINLLDCSCPTKENPITVYVLHLIELIGRASPIFISHQMQQKTLSNISYSENLLLSFSRFERDNWGAVTVNAFTAVSPPKLMHDDICTMALDKLTSLIILPFHRKWTMDGEIELDDNMVRALNFSVLENSPCSVGILINRGQSWCGRAANTAIANSQGEAAHSQVYSVCVIFLGGKDDREALIYAKRMSKDPSISLTVINFCAPKELGEEQSLKWETMMDMEVLKEVKYNNLGAGNGYIGYMEEVVKDGSEMALIVRSLVDDYDLIIAGRRYGVECPQTSGLMQWSEFQELGVVGDLLVSTDVNGRASVLVLQQQVID</sequence>
<evidence type="ECO:0000256" key="3">
    <source>
        <dbReference type="ARBA" id="ARBA00022538"/>
    </source>
</evidence>
<feature type="transmembrane region" description="Helical" evidence="10">
    <location>
        <begin position="117"/>
        <end position="137"/>
    </location>
</feature>
<feature type="transmembrane region" description="Helical" evidence="10">
    <location>
        <begin position="187"/>
        <end position="208"/>
    </location>
</feature>
<feature type="transmembrane region" description="Helical" evidence="10">
    <location>
        <begin position="427"/>
        <end position="447"/>
    </location>
</feature>
<feature type="transmembrane region" description="Helical" evidence="10">
    <location>
        <begin position="398"/>
        <end position="415"/>
    </location>
</feature>
<keyword evidence="15" id="KW-1185">Reference proteome</keyword>
<feature type="transmembrane region" description="Helical" evidence="10">
    <location>
        <begin position="215"/>
        <end position="235"/>
    </location>
</feature>
<feature type="transmembrane region" description="Helical" evidence="10">
    <location>
        <begin position="78"/>
        <end position="97"/>
    </location>
</feature>
<evidence type="ECO:0000313" key="15">
    <source>
        <dbReference type="Proteomes" id="UP000796880"/>
    </source>
</evidence>
<keyword evidence="7" id="KW-0406">Ion transport</keyword>
<organism evidence="14 15">
    <name type="scientific">Rhamnella rubrinervis</name>
    <dbReference type="NCBI Taxonomy" id="2594499"/>
    <lineage>
        <taxon>Eukaryota</taxon>
        <taxon>Viridiplantae</taxon>
        <taxon>Streptophyta</taxon>
        <taxon>Embryophyta</taxon>
        <taxon>Tracheophyta</taxon>
        <taxon>Spermatophyta</taxon>
        <taxon>Magnoliopsida</taxon>
        <taxon>eudicotyledons</taxon>
        <taxon>Gunneridae</taxon>
        <taxon>Pentapetalae</taxon>
        <taxon>rosids</taxon>
        <taxon>fabids</taxon>
        <taxon>Rosales</taxon>
        <taxon>Rhamnaceae</taxon>
        <taxon>rhamnoid group</taxon>
        <taxon>Rhamneae</taxon>
        <taxon>Rhamnella</taxon>
    </lineage>
</organism>
<dbReference type="InterPro" id="IPR057290">
    <property type="entry name" value="CHX17_C"/>
</dbReference>
<feature type="transmembrane region" description="Helical" evidence="10">
    <location>
        <begin position="255"/>
        <end position="274"/>
    </location>
</feature>
<dbReference type="OrthoDB" id="1938353at2759"/>
<evidence type="ECO:0000256" key="8">
    <source>
        <dbReference type="ARBA" id="ARBA00023136"/>
    </source>
</evidence>
<name>A0A8K0DPQ4_9ROSA</name>
<feature type="transmembrane region" description="Helical" evidence="10">
    <location>
        <begin position="368"/>
        <end position="392"/>
    </location>
</feature>
<dbReference type="GO" id="GO:0012505">
    <property type="term" value="C:endomembrane system"/>
    <property type="evidence" value="ECO:0007669"/>
    <property type="project" value="TreeGrafter"/>
</dbReference>
<dbReference type="InterPro" id="IPR057291">
    <property type="entry name" value="CHX17_2nd"/>
</dbReference>
<feature type="domain" description="Cation/H+ exchanger transmembrane" evidence="11">
    <location>
        <begin position="68"/>
        <end position="448"/>
    </location>
</feature>
<dbReference type="InterPro" id="IPR006153">
    <property type="entry name" value="Cation/H_exchanger_TM"/>
</dbReference>
<feature type="domain" description="Cation/H(+) antiporter central" evidence="12">
    <location>
        <begin position="505"/>
        <end position="631"/>
    </location>
</feature>
<dbReference type="Gene3D" id="1.20.1530.20">
    <property type="match status" value="1"/>
</dbReference>
<evidence type="ECO:0000256" key="6">
    <source>
        <dbReference type="ARBA" id="ARBA00022989"/>
    </source>
</evidence>
<accession>A0A8K0DPQ4</accession>
<keyword evidence="6 10" id="KW-1133">Transmembrane helix</keyword>
<dbReference type="Pfam" id="PF00999">
    <property type="entry name" value="Na_H_Exchanger"/>
    <property type="match status" value="1"/>
</dbReference>
<feature type="transmembrane region" description="Helical" evidence="10">
    <location>
        <begin position="149"/>
        <end position="167"/>
    </location>
</feature>
<dbReference type="PANTHER" id="PTHR32468">
    <property type="entry name" value="CATION/H + ANTIPORTER"/>
    <property type="match status" value="1"/>
</dbReference>
<dbReference type="GO" id="GO:0016020">
    <property type="term" value="C:membrane"/>
    <property type="evidence" value="ECO:0007669"/>
    <property type="project" value="UniProtKB-SubCell"/>
</dbReference>
<proteinExistence type="inferred from homology"/>
<dbReference type="PANTHER" id="PTHR32468:SF17">
    <property type="entry name" value="CATION_H(+) ANTIPORTER 4"/>
    <property type="match status" value="1"/>
</dbReference>
<evidence type="ECO:0000259" key="11">
    <source>
        <dbReference type="Pfam" id="PF00999"/>
    </source>
</evidence>
<evidence type="ECO:0000256" key="4">
    <source>
        <dbReference type="ARBA" id="ARBA00022692"/>
    </source>
</evidence>
<reference evidence="14" key="1">
    <citation type="submission" date="2020-03" db="EMBL/GenBank/DDBJ databases">
        <title>A high-quality chromosome-level genome assembly of a woody plant with both climbing and erect habits, Rhamnella rubrinervis.</title>
        <authorList>
            <person name="Lu Z."/>
            <person name="Yang Y."/>
            <person name="Zhu X."/>
            <person name="Sun Y."/>
        </authorList>
    </citation>
    <scope>NUCLEOTIDE SEQUENCE</scope>
    <source>
        <strain evidence="14">BYM</strain>
        <tissue evidence="14">Leaf</tissue>
    </source>
</reference>
<dbReference type="InterPro" id="IPR038770">
    <property type="entry name" value="Na+/solute_symporter_sf"/>
</dbReference>
<evidence type="ECO:0008006" key="16">
    <source>
        <dbReference type="Google" id="ProtNLM"/>
    </source>
</evidence>
<dbReference type="GO" id="GO:1902600">
    <property type="term" value="P:proton transmembrane transport"/>
    <property type="evidence" value="ECO:0007669"/>
    <property type="project" value="InterPro"/>
</dbReference>
<comment type="subcellular location">
    <subcellularLocation>
        <location evidence="1">Membrane</location>
        <topology evidence="1">Multi-pass membrane protein</topology>
    </subcellularLocation>
</comment>
<gene>
    <name evidence="14" type="ORF">FNV43_RR23980</name>
</gene>
<dbReference type="GO" id="GO:0015297">
    <property type="term" value="F:antiporter activity"/>
    <property type="evidence" value="ECO:0007669"/>
    <property type="project" value="InterPro"/>
</dbReference>
<feature type="domain" description="Cation/H(+) antiporter C-terminal" evidence="13">
    <location>
        <begin position="655"/>
        <end position="803"/>
    </location>
</feature>
<keyword evidence="5" id="KW-0630">Potassium</keyword>
<feature type="transmembrane region" description="Helical" evidence="10">
    <location>
        <begin position="286"/>
        <end position="306"/>
    </location>
</feature>
<evidence type="ECO:0000313" key="14">
    <source>
        <dbReference type="EMBL" id="KAF3432878.1"/>
    </source>
</evidence>
<keyword evidence="4 10" id="KW-0812">Transmembrane</keyword>
<dbReference type="Pfam" id="PF23256">
    <property type="entry name" value="CHX17_2nd"/>
    <property type="match status" value="1"/>
</dbReference>
<comment type="similarity">
    <text evidence="9">Belongs to the monovalent cation:proton antiporter 2 (CPA2) transporter (TC 2.A.37) family. CHX (TC 2.A.37.4) subfamily.</text>
</comment>
<evidence type="ECO:0000256" key="2">
    <source>
        <dbReference type="ARBA" id="ARBA00022448"/>
    </source>
</evidence>
<evidence type="ECO:0000256" key="9">
    <source>
        <dbReference type="ARBA" id="ARBA00038341"/>
    </source>
</evidence>
<keyword evidence="8 10" id="KW-0472">Membrane</keyword>
<dbReference type="GO" id="GO:0006813">
    <property type="term" value="P:potassium ion transport"/>
    <property type="evidence" value="ECO:0007669"/>
    <property type="project" value="UniProtKB-KW"/>
</dbReference>
<dbReference type="Proteomes" id="UP000796880">
    <property type="component" value="Unassembled WGS sequence"/>
</dbReference>
<evidence type="ECO:0000256" key="10">
    <source>
        <dbReference type="SAM" id="Phobius"/>
    </source>
</evidence>
<feature type="transmembrane region" description="Helical" evidence="10">
    <location>
        <begin position="48"/>
        <end position="71"/>
    </location>
</feature>
<comment type="caution">
    <text evidence="14">The sequence shown here is derived from an EMBL/GenBank/DDBJ whole genome shotgun (WGS) entry which is preliminary data.</text>
</comment>
<evidence type="ECO:0000256" key="1">
    <source>
        <dbReference type="ARBA" id="ARBA00004141"/>
    </source>
</evidence>
<protein>
    <recommendedName>
        <fullName evidence="16">Cation/H+ exchanger domain-containing protein</fullName>
    </recommendedName>
</protein>
<dbReference type="EMBL" id="VOIH02000011">
    <property type="protein sequence ID" value="KAF3432878.1"/>
    <property type="molecule type" value="Genomic_DNA"/>
</dbReference>
<evidence type="ECO:0000259" key="13">
    <source>
        <dbReference type="Pfam" id="PF23259"/>
    </source>
</evidence>
<keyword evidence="2" id="KW-0813">Transport</keyword>
<dbReference type="AlphaFoldDB" id="A0A8K0DPQ4"/>
<keyword evidence="3" id="KW-0633">Potassium transport</keyword>
<dbReference type="Pfam" id="PF23259">
    <property type="entry name" value="CHX17_C"/>
    <property type="match status" value="1"/>
</dbReference>
<evidence type="ECO:0000256" key="5">
    <source>
        <dbReference type="ARBA" id="ARBA00022958"/>
    </source>
</evidence>
<evidence type="ECO:0000259" key="12">
    <source>
        <dbReference type="Pfam" id="PF23256"/>
    </source>
</evidence>
<dbReference type="GO" id="GO:0006885">
    <property type="term" value="P:regulation of pH"/>
    <property type="evidence" value="ECO:0007669"/>
    <property type="project" value="TreeGrafter"/>
</dbReference>